<name>A0A067PSU4_9AGAM</name>
<dbReference type="Pfam" id="PF00380">
    <property type="entry name" value="Ribosomal_S9"/>
    <property type="match status" value="1"/>
</dbReference>
<reference evidence="7" key="1">
    <citation type="journal article" date="2014" name="Proc. Natl. Acad. Sci. U.S.A.">
        <title>Extensive sampling of basidiomycete genomes demonstrates inadequacy of the white-rot/brown-rot paradigm for wood decay fungi.</title>
        <authorList>
            <person name="Riley R."/>
            <person name="Salamov A.A."/>
            <person name="Brown D.W."/>
            <person name="Nagy L.G."/>
            <person name="Floudas D."/>
            <person name="Held B.W."/>
            <person name="Levasseur A."/>
            <person name="Lombard V."/>
            <person name="Morin E."/>
            <person name="Otillar R."/>
            <person name="Lindquist E.A."/>
            <person name="Sun H."/>
            <person name="LaButti K.M."/>
            <person name="Schmutz J."/>
            <person name="Jabbour D."/>
            <person name="Luo H."/>
            <person name="Baker S.E."/>
            <person name="Pisabarro A.G."/>
            <person name="Walton J.D."/>
            <person name="Blanchette R.A."/>
            <person name="Henrissat B."/>
            <person name="Martin F."/>
            <person name="Cullen D."/>
            <person name="Hibbett D.S."/>
            <person name="Grigoriev I.V."/>
        </authorList>
    </citation>
    <scope>NUCLEOTIDE SEQUENCE [LARGE SCALE GENOMIC DNA]</scope>
    <source>
        <strain evidence="7">MUCL 33604</strain>
    </source>
</reference>
<evidence type="ECO:0000256" key="5">
    <source>
        <dbReference type="SAM" id="MobiDB-lite"/>
    </source>
</evidence>
<feature type="region of interest" description="Disordered" evidence="5">
    <location>
        <begin position="24"/>
        <end position="77"/>
    </location>
</feature>
<evidence type="ECO:0000256" key="4">
    <source>
        <dbReference type="RuleBase" id="RU003815"/>
    </source>
</evidence>
<proteinExistence type="inferred from homology"/>
<dbReference type="PROSITE" id="PS00360">
    <property type="entry name" value="RIBOSOMAL_S9"/>
    <property type="match status" value="1"/>
</dbReference>
<dbReference type="FunCoup" id="A0A067PSU4">
    <property type="interactions" value="173"/>
</dbReference>
<dbReference type="SUPFAM" id="SSF54211">
    <property type="entry name" value="Ribosomal protein S5 domain 2-like"/>
    <property type="match status" value="1"/>
</dbReference>
<dbReference type="GO" id="GO:0005763">
    <property type="term" value="C:mitochondrial small ribosomal subunit"/>
    <property type="evidence" value="ECO:0007669"/>
    <property type="project" value="TreeGrafter"/>
</dbReference>
<dbReference type="GO" id="GO:0006412">
    <property type="term" value="P:translation"/>
    <property type="evidence" value="ECO:0007669"/>
    <property type="project" value="InterPro"/>
</dbReference>
<feature type="compositionally biased region" description="Basic and acidic residues" evidence="5">
    <location>
        <begin position="60"/>
        <end position="74"/>
    </location>
</feature>
<dbReference type="InterPro" id="IPR000754">
    <property type="entry name" value="Ribosomal_uS9"/>
</dbReference>
<keyword evidence="7" id="KW-1185">Reference proteome</keyword>
<keyword evidence="3 4" id="KW-0687">Ribonucleoprotein</keyword>
<dbReference type="InParanoid" id="A0A067PSU4"/>
<dbReference type="HOGENOM" id="CLU_036531_1_0_1"/>
<sequence>MNLNILRSQVRRRVVPALARPYATAFDSPGSLEDADPRNARPGRGGLSGRGRGGRGRGGRGREGGRESGDKEKGWAAPLVKPESPSFFTGRAAYFDHVLALEEAVVGTRSALKTLQLLPLPSFARASVEPYPTVWASKEDMGDILGGKLTTTRYRRVSVLLNQLNEYRSISNTAGCIELTAGISDLLSAFERANMEAVLMRGKRKPVEFDEYGRTYTIGRRKTSSARCWMIPVQPKNEPTPSSPHPLWITSDDDGLASLGLPSQNPVEVTSSQILINNIPLSEFFPLPADRERIVRPMKIAGLIGAYNVFAIVRGGGTTGQSGAVALAVAKGLAAHVPDVEFMLRRAKLLRRDPRMVERKKTGLAKSRKAYSWVKR</sequence>
<dbReference type="InterPro" id="IPR020568">
    <property type="entry name" value="Ribosomal_Su5_D2-typ_SF"/>
</dbReference>
<organism evidence="6 7">
    <name type="scientific">Jaapia argillacea MUCL 33604</name>
    <dbReference type="NCBI Taxonomy" id="933084"/>
    <lineage>
        <taxon>Eukaryota</taxon>
        <taxon>Fungi</taxon>
        <taxon>Dikarya</taxon>
        <taxon>Basidiomycota</taxon>
        <taxon>Agaricomycotina</taxon>
        <taxon>Agaricomycetes</taxon>
        <taxon>Agaricomycetidae</taxon>
        <taxon>Jaapiales</taxon>
        <taxon>Jaapiaceae</taxon>
        <taxon>Jaapia</taxon>
    </lineage>
</organism>
<evidence type="ECO:0008006" key="8">
    <source>
        <dbReference type="Google" id="ProtNLM"/>
    </source>
</evidence>
<dbReference type="InterPro" id="IPR014721">
    <property type="entry name" value="Ribsml_uS5_D2-typ_fold_subgr"/>
</dbReference>
<protein>
    <recommendedName>
        <fullName evidence="8">Ribosomal protein S5 domain 2-like protein</fullName>
    </recommendedName>
</protein>
<dbReference type="OrthoDB" id="10254627at2759"/>
<dbReference type="InterPro" id="IPR020574">
    <property type="entry name" value="Ribosomal_uS9_CS"/>
</dbReference>
<evidence type="ECO:0000256" key="3">
    <source>
        <dbReference type="ARBA" id="ARBA00023274"/>
    </source>
</evidence>
<dbReference type="PANTHER" id="PTHR21569">
    <property type="entry name" value="RIBOSOMAL PROTEIN S9"/>
    <property type="match status" value="1"/>
</dbReference>
<dbReference type="STRING" id="933084.A0A067PSU4"/>
<dbReference type="GO" id="GO:0003723">
    <property type="term" value="F:RNA binding"/>
    <property type="evidence" value="ECO:0007669"/>
    <property type="project" value="TreeGrafter"/>
</dbReference>
<evidence type="ECO:0000256" key="2">
    <source>
        <dbReference type="ARBA" id="ARBA00022980"/>
    </source>
</evidence>
<evidence type="ECO:0000256" key="1">
    <source>
        <dbReference type="ARBA" id="ARBA00005251"/>
    </source>
</evidence>
<keyword evidence="2 4" id="KW-0689">Ribosomal protein</keyword>
<comment type="similarity">
    <text evidence="1 4">Belongs to the universal ribosomal protein uS9 family.</text>
</comment>
<dbReference type="AlphaFoldDB" id="A0A067PSU4"/>
<gene>
    <name evidence="6" type="ORF">JAAARDRAFT_58400</name>
</gene>
<evidence type="ECO:0000313" key="7">
    <source>
        <dbReference type="Proteomes" id="UP000027265"/>
    </source>
</evidence>
<dbReference type="PANTHER" id="PTHR21569:SF1">
    <property type="entry name" value="SMALL RIBOSOMAL SUBUNIT PROTEIN US9M"/>
    <property type="match status" value="1"/>
</dbReference>
<dbReference type="Gene3D" id="3.30.230.10">
    <property type="match status" value="1"/>
</dbReference>
<evidence type="ECO:0000313" key="6">
    <source>
        <dbReference type="EMBL" id="KDQ57819.1"/>
    </source>
</evidence>
<dbReference type="GO" id="GO:0003735">
    <property type="term" value="F:structural constituent of ribosome"/>
    <property type="evidence" value="ECO:0007669"/>
    <property type="project" value="InterPro"/>
</dbReference>
<accession>A0A067PSU4</accession>
<dbReference type="Proteomes" id="UP000027265">
    <property type="component" value="Unassembled WGS sequence"/>
</dbReference>
<dbReference type="EMBL" id="KL197719">
    <property type="protein sequence ID" value="KDQ57819.1"/>
    <property type="molecule type" value="Genomic_DNA"/>
</dbReference>